<dbReference type="PANTHER" id="PTHR46181">
    <property type="entry name" value="MITOCHONDRIAL GLYCINE TRANSPORTER"/>
    <property type="match status" value="1"/>
</dbReference>
<evidence type="ECO:0000313" key="5">
    <source>
        <dbReference type="EMBL" id="KZP07230.1"/>
    </source>
</evidence>
<dbReference type="Gene3D" id="1.50.40.10">
    <property type="entry name" value="Mitochondrial carrier domain"/>
    <property type="match status" value="1"/>
</dbReference>
<dbReference type="AlphaFoldDB" id="A0A167XHM8"/>
<keyword evidence="6" id="KW-1185">Reference proteome</keyword>
<keyword evidence="3" id="KW-1133">Transmembrane helix</keyword>
<dbReference type="InterPro" id="IPR023395">
    <property type="entry name" value="MCP_dom_sf"/>
</dbReference>
<dbReference type="GO" id="GO:0015187">
    <property type="term" value="F:glycine transmembrane transporter activity"/>
    <property type="evidence" value="ECO:0007669"/>
    <property type="project" value="TreeGrafter"/>
</dbReference>
<evidence type="ECO:0000256" key="4">
    <source>
        <dbReference type="ARBA" id="ARBA00023136"/>
    </source>
</evidence>
<dbReference type="Proteomes" id="UP000076532">
    <property type="component" value="Unassembled WGS sequence"/>
</dbReference>
<accession>A0A167XHM8</accession>
<sequence length="110" mass="11881">GLNELLRGFFASSLRDAPYAGLFVVFCEGIKCETSVLLPSTSGAYSAGIHGFSTTAAGAIATMATHPFGVIKVRAPYPPSEDRYHGFLRTVSTVWRVSCPHAPKCRVRLY</sequence>
<evidence type="ECO:0000256" key="2">
    <source>
        <dbReference type="ARBA" id="ARBA00022692"/>
    </source>
</evidence>
<evidence type="ECO:0000256" key="3">
    <source>
        <dbReference type="ARBA" id="ARBA00022989"/>
    </source>
</evidence>
<dbReference type="GO" id="GO:1904983">
    <property type="term" value="P:glycine import into mitochondrion"/>
    <property type="evidence" value="ECO:0007669"/>
    <property type="project" value="TreeGrafter"/>
</dbReference>
<keyword evidence="2" id="KW-0812">Transmembrane</keyword>
<dbReference type="PANTHER" id="PTHR46181:SF3">
    <property type="entry name" value="MITOCHONDRIAL GLYCINE TRANSPORTER"/>
    <property type="match status" value="1"/>
</dbReference>
<comment type="subcellular location">
    <subcellularLocation>
        <location evidence="1">Membrane</location>
    </subcellularLocation>
</comment>
<feature type="non-terminal residue" evidence="5">
    <location>
        <position position="1"/>
    </location>
</feature>
<evidence type="ECO:0000256" key="1">
    <source>
        <dbReference type="ARBA" id="ARBA00004370"/>
    </source>
</evidence>
<evidence type="ECO:0000313" key="6">
    <source>
        <dbReference type="Proteomes" id="UP000076532"/>
    </source>
</evidence>
<proteinExistence type="predicted"/>
<organism evidence="5 6">
    <name type="scientific">Athelia psychrophila</name>
    <dbReference type="NCBI Taxonomy" id="1759441"/>
    <lineage>
        <taxon>Eukaryota</taxon>
        <taxon>Fungi</taxon>
        <taxon>Dikarya</taxon>
        <taxon>Basidiomycota</taxon>
        <taxon>Agaricomycotina</taxon>
        <taxon>Agaricomycetes</taxon>
        <taxon>Agaricomycetidae</taxon>
        <taxon>Atheliales</taxon>
        <taxon>Atheliaceae</taxon>
        <taxon>Athelia</taxon>
    </lineage>
</organism>
<dbReference type="SUPFAM" id="SSF103506">
    <property type="entry name" value="Mitochondrial carrier"/>
    <property type="match status" value="1"/>
</dbReference>
<protein>
    <submittedName>
        <fullName evidence="5">Uncharacterized protein</fullName>
    </submittedName>
</protein>
<keyword evidence="4" id="KW-0472">Membrane</keyword>
<dbReference type="GO" id="GO:0005739">
    <property type="term" value="C:mitochondrion"/>
    <property type="evidence" value="ECO:0007669"/>
    <property type="project" value="TreeGrafter"/>
</dbReference>
<dbReference type="EMBL" id="KV417757">
    <property type="protein sequence ID" value="KZP07230.1"/>
    <property type="molecule type" value="Genomic_DNA"/>
</dbReference>
<gene>
    <name evidence="5" type="ORF">FIBSPDRAFT_763208</name>
</gene>
<reference evidence="5 6" key="1">
    <citation type="journal article" date="2016" name="Mol. Biol. Evol.">
        <title>Comparative Genomics of Early-Diverging Mushroom-Forming Fungi Provides Insights into the Origins of Lignocellulose Decay Capabilities.</title>
        <authorList>
            <person name="Nagy L.G."/>
            <person name="Riley R."/>
            <person name="Tritt A."/>
            <person name="Adam C."/>
            <person name="Daum C."/>
            <person name="Floudas D."/>
            <person name="Sun H."/>
            <person name="Yadav J.S."/>
            <person name="Pangilinan J."/>
            <person name="Larsson K.H."/>
            <person name="Matsuura K."/>
            <person name="Barry K."/>
            <person name="Labutti K."/>
            <person name="Kuo R."/>
            <person name="Ohm R.A."/>
            <person name="Bhattacharya S.S."/>
            <person name="Shirouzu T."/>
            <person name="Yoshinaga Y."/>
            <person name="Martin F.M."/>
            <person name="Grigoriev I.V."/>
            <person name="Hibbett D.S."/>
        </authorList>
    </citation>
    <scope>NUCLEOTIDE SEQUENCE [LARGE SCALE GENOMIC DNA]</scope>
    <source>
        <strain evidence="5 6">CBS 109695</strain>
    </source>
</reference>
<dbReference type="OrthoDB" id="1924968at2759"/>
<name>A0A167XHM8_9AGAM</name>
<dbReference type="GO" id="GO:0016020">
    <property type="term" value="C:membrane"/>
    <property type="evidence" value="ECO:0007669"/>
    <property type="project" value="UniProtKB-SubCell"/>
</dbReference>